<organism evidence="1">
    <name type="scientific">marine sediment metagenome</name>
    <dbReference type="NCBI Taxonomy" id="412755"/>
    <lineage>
        <taxon>unclassified sequences</taxon>
        <taxon>metagenomes</taxon>
        <taxon>ecological metagenomes</taxon>
    </lineage>
</organism>
<feature type="non-terminal residue" evidence="1">
    <location>
        <position position="44"/>
    </location>
</feature>
<protein>
    <submittedName>
        <fullName evidence="1">Uncharacterized protein</fullName>
    </submittedName>
</protein>
<dbReference type="EMBL" id="BARW01015557">
    <property type="protein sequence ID" value="GAI96169.1"/>
    <property type="molecule type" value="Genomic_DNA"/>
</dbReference>
<sequence length="44" mass="5361">MRVKKEIHYLYEASEEIGMLDLCRVGKYRYLYSSRRVKSVWSNC</sequence>
<gene>
    <name evidence="1" type="ORF">S12H4_27278</name>
</gene>
<comment type="caution">
    <text evidence="1">The sequence shown here is derived from an EMBL/GenBank/DDBJ whole genome shotgun (WGS) entry which is preliminary data.</text>
</comment>
<dbReference type="AlphaFoldDB" id="X1UUY8"/>
<proteinExistence type="predicted"/>
<accession>X1UUY8</accession>
<evidence type="ECO:0000313" key="1">
    <source>
        <dbReference type="EMBL" id="GAI96169.1"/>
    </source>
</evidence>
<name>X1UUY8_9ZZZZ</name>
<reference evidence="1" key="1">
    <citation type="journal article" date="2014" name="Front. Microbiol.">
        <title>High frequency of phylogenetically diverse reductive dehalogenase-homologous genes in deep subseafloor sedimentary metagenomes.</title>
        <authorList>
            <person name="Kawai M."/>
            <person name="Futagami T."/>
            <person name="Toyoda A."/>
            <person name="Takaki Y."/>
            <person name="Nishi S."/>
            <person name="Hori S."/>
            <person name="Arai W."/>
            <person name="Tsubouchi T."/>
            <person name="Morono Y."/>
            <person name="Uchiyama I."/>
            <person name="Ito T."/>
            <person name="Fujiyama A."/>
            <person name="Inagaki F."/>
            <person name="Takami H."/>
        </authorList>
    </citation>
    <scope>NUCLEOTIDE SEQUENCE</scope>
    <source>
        <strain evidence="1">Expedition CK06-06</strain>
    </source>
</reference>